<reference evidence="4" key="2">
    <citation type="journal article" date="2018" name="Nat. Commun.">
        <title>Extreme sensitivity to ultraviolet light in the fungal pathogen causing white-nose syndrome of bats.</title>
        <authorList>
            <person name="Palmer J.M."/>
            <person name="Drees K.P."/>
            <person name="Foster J.T."/>
            <person name="Lindner D.L."/>
        </authorList>
    </citation>
    <scope>NUCLEOTIDE SEQUENCE [LARGE SCALE GENOMIC DNA]</scope>
    <source>
        <strain evidence="4">UAMH 10579</strain>
    </source>
</reference>
<keyword evidence="4" id="KW-1185">Reference proteome</keyword>
<feature type="region of interest" description="Disordered" evidence="1">
    <location>
        <begin position="134"/>
        <end position="157"/>
    </location>
</feature>
<feature type="chain" id="PRO_5008608705" description="Ecp2 effector protein domain-containing protein" evidence="2">
    <location>
        <begin position="21"/>
        <end position="157"/>
    </location>
</feature>
<evidence type="ECO:0000256" key="2">
    <source>
        <dbReference type="SAM" id="SignalP"/>
    </source>
</evidence>
<evidence type="ECO:0000313" key="4">
    <source>
        <dbReference type="Proteomes" id="UP000091956"/>
    </source>
</evidence>
<dbReference type="AlphaFoldDB" id="A0A1B8GL24"/>
<organism evidence="3 4">
    <name type="scientific">Pseudogymnoascus verrucosus</name>
    <dbReference type="NCBI Taxonomy" id="342668"/>
    <lineage>
        <taxon>Eukaryota</taxon>
        <taxon>Fungi</taxon>
        <taxon>Dikarya</taxon>
        <taxon>Ascomycota</taxon>
        <taxon>Pezizomycotina</taxon>
        <taxon>Leotiomycetes</taxon>
        <taxon>Thelebolales</taxon>
        <taxon>Thelebolaceae</taxon>
        <taxon>Pseudogymnoascus</taxon>
    </lineage>
</organism>
<evidence type="ECO:0000256" key="1">
    <source>
        <dbReference type="SAM" id="MobiDB-lite"/>
    </source>
</evidence>
<reference evidence="3 4" key="1">
    <citation type="submission" date="2016-03" db="EMBL/GenBank/DDBJ databases">
        <title>Comparative genomics of Pseudogymnoascus destructans, the fungus causing white-nose syndrome of bats.</title>
        <authorList>
            <person name="Palmer J.M."/>
            <person name="Drees K.P."/>
            <person name="Foster J.T."/>
            <person name="Lindner D.L."/>
        </authorList>
    </citation>
    <scope>NUCLEOTIDE SEQUENCE [LARGE SCALE GENOMIC DNA]</scope>
    <source>
        <strain evidence="3 4">UAMH 10579</strain>
    </source>
</reference>
<name>A0A1B8GL24_9PEZI</name>
<protein>
    <recommendedName>
        <fullName evidence="5">Ecp2 effector protein domain-containing protein</fullName>
    </recommendedName>
</protein>
<proteinExistence type="predicted"/>
<feature type="signal peptide" evidence="2">
    <location>
        <begin position="1"/>
        <end position="20"/>
    </location>
</feature>
<keyword evidence="2" id="KW-0732">Signal</keyword>
<gene>
    <name evidence="3" type="ORF">VE01_05280</name>
</gene>
<evidence type="ECO:0008006" key="5">
    <source>
        <dbReference type="Google" id="ProtNLM"/>
    </source>
</evidence>
<dbReference type="EMBL" id="KV460227">
    <property type="protein sequence ID" value="OBT96541.1"/>
    <property type="molecule type" value="Genomic_DNA"/>
</dbReference>
<dbReference type="OrthoDB" id="3429372at2759"/>
<dbReference type="RefSeq" id="XP_018130274.1">
    <property type="nucleotide sequence ID" value="XM_018274745.2"/>
</dbReference>
<dbReference type="Proteomes" id="UP000091956">
    <property type="component" value="Unassembled WGS sequence"/>
</dbReference>
<dbReference type="GeneID" id="28838666"/>
<sequence length="157" mass="16774">MRSTIPFIATLSILLPSVAAIPTNTPIYLADIFHPPTLNLLAFLPGELPCESAQQIKQDTPFSIGGIDGIVLKSYWTTKATLMRDGRVFADCAISPESVVVDACPVGRRERLTGVVKRTWSCWVVGDGKGGAMGEIPVGEEGGSGTKAGPNRPYWES</sequence>
<accession>A0A1B8GL24</accession>
<evidence type="ECO:0000313" key="3">
    <source>
        <dbReference type="EMBL" id="OBT96541.1"/>
    </source>
</evidence>